<reference evidence="1" key="1">
    <citation type="submission" date="2022-09" db="EMBL/GenBank/DDBJ databases">
        <title>Eubacterium sp. LFL-14 isolated from human feces.</title>
        <authorList>
            <person name="Liu F."/>
        </authorList>
    </citation>
    <scope>NUCLEOTIDE SEQUENCE</scope>
    <source>
        <strain evidence="1">LFL-14</strain>
    </source>
</reference>
<protein>
    <submittedName>
        <fullName evidence="1">Uncharacterized protein</fullName>
    </submittedName>
</protein>
<accession>A0ABT2LWW0</accession>
<evidence type="ECO:0000313" key="1">
    <source>
        <dbReference type="EMBL" id="MCT7397769.1"/>
    </source>
</evidence>
<keyword evidence="2" id="KW-1185">Reference proteome</keyword>
<proteinExistence type="predicted"/>
<gene>
    <name evidence="1" type="ORF">N5B56_01540</name>
</gene>
<evidence type="ECO:0000313" key="2">
    <source>
        <dbReference type="Proteomes" id="UP001431199"/>
    </source>
</evidence>
<dbReference type="Proteomes" id="UP001431199">
    <property type="component" value="Unassembled WGS sequence"/>
</dbReference>
<organism evidence="1 2">
    <name type="scientific">Eubacterium album</name>
    <dbReference type="NCBI Taxonomy" id="2978477"/>
    <lineage>
        <taxon>Bacteria</taxon>
        <taxon>Bacillati</taxon>
        <taxon>Bacillota</taxon>
        <taxon>Clostridia</taxon>
        <taxon>Eubacteriales</taxon>
        <taxon>Eubacteriaceae</taxon>
        <taxon>Eubacterium</taxon>
    </lineage>
</organism>
<dbReference type="EMBL" id="JAODBU010000002">
    <property type="protein sequence ID" value="MCT7397769.1"/>
    <property type="molecule type" value="Genomic_DNA"/>
</dbReference>
<sequence length="153" mass="17455">MKRISDECFVKTKPNKDNVIAIKICNGEMLFIGWMENAESYSIQLALNRENCRLDILDVIGEGDLNGSVNELRKKSLYVAITTSDGYNNLTVIDNEDGFSDKSYETFLSFINKNCSEEDHDIFELTEKELIDICDVLINGEYIFVVDDFAKNI</sequence>
<comment type="caution">
    <text evidence="1">The sequence shown here is derived from an EMBL/GenBank/DDBJ whole genome shotgun (WGS) entry which is preliminary data.</text>
</comment>
<name>A0ABT2LWW0_9FIRM</name>
<dbReference type="RefSeq" id="WP_260978205.1">
    <property type="nucleotide sequence ID" value="NZ_JAODBU010000002.1"/>
</dbReference>